<proteinExistence type="predicted"/>
<sequence>MIGAVAGAVTGGITTPLDVIKQG</sequence>
<dbReference type="AlphaFoldDB" id="A0A2P2NV50"/>
<reference evidence="1" key="1">
    <citation type="submission" date="2018-02" db="EMBL/GenBank/DDBJ databases">
        <title>Rhizophora mucronata_Transcriptome.</title>
        <authorList>
            <person name="Meera S.P."/>
            <person name="Sreeshan A."/>
            <person name="Augustine A."/>
        </authorList>
    </citation>
    <scope>NUCLEOTIDE SEQUENCE</scope>
    <source>
        <tissue evidence="1">Leaf</tissue>
    </source>
</reference>
<accession>A0A2P2NV50</accession>
<dbReference type="EMBL" id="GGEC01065898">
    <property type="protein sequence ID" value="MBX46382.1"/>
    <property type="molecule type" value="Transcribed_RNA"/>
</dbReference>
<protein>
    <submittedName>
        <fullName evidence="1">Uncharacterized protein</fullName>
    </submittedName>
</protein>
<evidence type="ECO:0000313" key="1">
    <source>
        <dbReference type="EMBL" id="MBX46382.1"/>
    </source>
</evidence>
<name>A0A2P2NV50_RHIMU</name>
<organism evidence="1">
    <name type="scientific">Rhizophora mucronata</name>
    <name type="common">Asiatic mangrove</name>
    <dbReference type="NCBI Taxonomy" id="61149"/>
    <lineage>
        <taxon>Eukaryota</taxon>
        <taxon>Viridiplantae</taxon>
        <taxon>Streptophyta</taxon>
        <taxon>Embryophyta</taxon>
        <taxon>Tracheophyta</taxon>
        <taxon>Spermatophyta</taxon>
        <taxon>Magnoliopsida</taxon>
        <taxon>eudicotyledons</taxon>
        <taxon>Gunneridae</taxon>
        <taxon>Pentapetalae</taxon>
        <taxon>rosids</taxon>
        <taxon>fabids</taxon>
        <taxon>Malpighiales</taxon>
        <taxon>Rhizophoraceae</taxon>
        <taxon>Rhizophora</taxon>
    </lineage>
</organism>